<feature type="region of interest" description="Disordered" evidence="1">
    <location>
        <begin position="1"/>
        <end position="55"/>
    </location>
</feature>
<evidence type="ECO:0000313" key="3">
    <source>
        <dbReference type="EMBL" id="RMB84134.1"/>
    </source>
</evidence>
<organism evidence="3 4">
    <name type="scientific">Streptomyces shenzhenensis</name>
    <dbReference type="NCBI Taxonomy" id="943815"/>
    <lineage>
        <taxon>Bacteria</taxon>
        <taxon>Bacillati</taxon>
        <taxon>Actinomycetota</taxon>
        <taxon>Actinomycetes</taxon>
        <taxon>Kitasatosporales</taxon>
        <taxon>Streptomycetaceae</taxon>
        <taxon>Streptomyces</taxon>
    </lineage>
</organism>
<evidence type="ECO:0000256" key="1">
    <source>
        <dbReference type="SAM" id="MobiDB-lite"/>
    </source>
</evidence>
<feature type="domain" description="DUF5709" evidence="2">
    <location>
        <begin position="102"/>
        <end position="150"/>
    </location>
</feature>
<dbReference type="InterPro" id="IPR043763">
    <property type="entry name" value="DUF5709"/>
</dbReference>
<feature type="compositionally biased region" description="Basic and acidic residues" evidence="1">
    <location>
        <begin position="97"/>
        <end position="106"/>
    </location>
</feature>
<sequence length="154" mass="16202">MTGETMGDDVYQPDGSEVQDDAGLLDASDTLDHRGGDEALDEGYSPPEKPWGVEHTGVTAAERWRGESLDERLAEEVPDVGVPEGDGIGDTWGMAGEPRDHEVGDERAGRLVAPDEGSHENTESDLFASDIGLDGAGASAEEAAMHVIPDSGTR</sequence>
<evidence type="ECO:0000313" key="4">
    <source>
        <dbReference type="Proteomes" id="UP000270471"/>
    </source>
</evidence>
<evidence type="ECO:0000259" key="2">
    <source>
        <dbReference type="Pfam" id="PF18970"/>
    </source>
</evidence>
<gene>
    <name evidence="3" type="ORF">CTZ28_19635</name>
</gene>
<reference evidence="3 4" key="1">
    <citation type="submission" date="2017-11" db="EMBL/GenBank/DDBJ databases">
        <title>Draft genome of actinobacteria isolated from guarana (Paullinia cupana (Mart.) Ducke.</title>
        <authorList>
            <person name="Siqueira K.A."/>
            <person name="Liotti R.G."/>
            <person name="Mendes T.A.O."/>
            <person name="Soares M.A."/>
        </authorList>
    </citation>
    <scope>NUCLEOTIDE SEQUENCE [LARGE SCALE GENOMIC DNA]</scope>
    <source>
        <strain evidence="3 4">193</strain>
    </source>
</reference>
<dbReference type="AlphaFoldDB" id="A0A3M0I5W2"/>
<dbReference type="Proteomes" id="UP000270471">
    <property type="component" value="Unassembled WGS sequence"/>
</dbReference>
<accession>A0A3M0I5W2</accession>
<name>A0A3M0I5W2_9ACTN</name>
<dbReference type="Pfam" id="PF18970">
    <property type="entry name" value="DUF5709"/>
    <property type="match status" value="1"/>
</dbReference>
<proteinExistence type="predicted"/>
<dbReference type="EMBL" id="PENI01000012">
    <property type="protein sequence ID" value="RMB84134.1"/>
    <property type="molecule type" value="Genomic_DNA"/>
</dbReference>
<keyword evidence="4" id="KW-1185">Reference proteome</keyword>
<dbReference type="OrthoDB" id="3212066at2"/>
<comment type="caution">
    <text evidence="3">The sequence shown here is derived from an EMBL/GenBank/DDBJ whole genome shotgun (WGS) entry which is preliminary data.</text>
</comment>
<protein>
    <recommendedName>
        <fullName evidence="2">DUF5709 domain-containing protein</fullName>
    </recommendedName>
</protein>
<feature type="region of interest" description="Disordered" evidence="1">
    <location>
        <begin position="76"/>
        <end position="106"/>
    </location>
</feature>